<dbReference type="EMBL" id="WSSB01000011">
    <property type="protein sequence ID" value="MXR37771.1"/>
    <property type="molecule type" value="Genomic_DNA"/>
</dbReference>
<dbReference type="RefSeq" id="WP_124735473.1">
    <property type="nucleotide sequence ID" value="NZ_WSSB01000011.1"/>
</dbReference>
<sequence length="140" mass="15371">MTAKRKKLLLLALALLALGAIKFALIRHYLQQEKTAQAEVLQCDVLAGCALPSGGMVKFRQPPLAGQPFVIDISGVGKAEPKAEFSMVSMDMGFNRYSFVSEGQNWSANVHLPVCVSGSKDWQMTLLLDGRRYTLPFAVR</sequence>
<dbReference type="AlphaFoldDB" id="A0A845BT67"/>
<dbReference type="Proteomes" id="UP000467214">
    <property type="component" value="Unassembled WGS sequence"/>
</dbReference>
<reference evidence="1 2" key="1">
    <citation type="submission" date="2019-12" db="EMBL/GenBank/DDBJ databases">
        <title>Neisseriaceae gen. nov. sp. Genome sequencing and assembly.</title>
        <authorList>
            <person name="Liu Z."/>
            <person name="Li A."/>
        </authorList>
    </citation>
    <scope>NUCLEOTIDE SEQUENCE [LARGE SCALE GENOMIC DNA]</scope>
    <source>
        <strain evidence="1 2">B2N2-7</strain>
    </source>
</reference>
<accession>A0A845BT67</accession>
<evidence type="ECO:0000313" key="2">
    <source>
        <dbReference type="Proteomes" id="UP000467214"/>
    </source>
</evidence>
<evidence type="ECO:0000313" key="1">
    <source>
        <dbReference type="EMBL" id="MXR37771.1"/>
    </source>
</evidence>
<organism evidence="1 2">
    <name type="scientific">Craterilacuibacter sinensis</name>
    <dbReference type="NCBI Taxonomy" id="2686017"/>
    <lineage>
        <taxon>Bacteria</taxon>
        <taxon>Pseudomonadati</taxon>
        <taxon>Pseudomonadota</taxon>
        <taxon>Betaproteobacteria</taxon>
        <taxon>Neisseriales</taxon>
        <taxon>Neisseriaceae</taxon>
        <taxon>Craterilacuibacter</taxon>
    </lineage>
</organism>
<name>A0A845BT67_9NEIS</name>
<proteinExistence type="predicted"/>
<protein>
    <submittedName>
        <fullName evidence="1">Uncharacterized protein</fullName>
    </submittedName>
</protein>
<gene>
    <name evidence="1" type="ORF">GQF02_12385</name>
</gene>
<keyword evidence="2" id="KW-1185">Reference proteome</keyword>
<comment type="caution">
    <text evidence="1">The sequence shown here is derived from an EMBL/GenBank/DDBJ whole genome shotgun (WGS) entry which is preliminary data.</text>
</comment>